<dbReference type="Proteomes" id="UP000240042">
    <property type="component" value="Unassembled WGS sequence"/>
</dbReference>
<protein>
    <recommendedName>
        <fullName evidence="4">Outer membrane protein beta-barrel domain-containing protein</fullName>
    </recommendedName>
</protein>
<sequence length="165" mass="18470">MKKILLILALLSPLSLAGKNYASYNTGLGINVGTMGKDLTVGVTVHNFIENKWLLNLYGSWDYRFFGYQSWKHTGSVGIGFGKIKSLVNLKKPIYFNKEKKKYFKSLGIGSTLDIEQKFSKDAYIGGRYGDTLWGQLNRNMLGLSLGIDHTRIIGSGMYGKVHYS</sequence>
<proteinExistence type="predicted"/>
<evidence type="ECO:0000313" key="3">
    <source>
        <dbReference type="Proteomes" id="UP000240042"/>
    </source>
</evidence>
<feature type="non-terminal residue" evidence="2">
    <location>
        <position position="165"/>
    </location>
</feature>
<keyword evidence="1" id="KW-0732">Signal</keyword>
<dbReference type="AlphaFoldDB" id="A0A1I1FAT5"/>
<reference evidence="3" key="1">
    <citation type="submission" date="2016-10" db="EMBL/GenBank/DDBJ databases">
        <authorList>
            <person name="Varghese N."/>
            <person name="Submissions S."/>
        </authorList>
    </citation>
    <scope>NUCLEOTIDE SEQUENCE [LARGE SCALE GENOMIC DNA]</scope>
    <source>
        <strain evidence="3">ATCC 43811</strain>
    </source>
</reference>
<accession>A0A1I1FAT5</accession>
<name>A0A1I1FAT5_BREAD</name>
<dbReference type="RefSeq" id="WP_143280479.1">
    <property type="nucleotide sequence ID" value="NZ_FOKY01000030.1"/>
</dbReference>
<organism evidence="2 3">
    <name type="scientific">Brevinema andersonii</name>
    <dbReference type="NCBI Taxonomy" id="34097"/>
    <lineage>
        <taxon>Bacteria</taxon>
        <taxon>Pseudomonadati</taxon>
        <taxon>Spirochaetota</taxon>
        <taxon>Spirochaetia</taxon>
        <taxon>Brevinematales</taxon>
        <taxon>Brevinemataceae</taxon>
        <taxon>Brevinema</taxon>
    </lineage>
</organism>
<dbReference type="EMBL" id="FOKY01000030">
    <property type="protein sequence ID" value="SFB96485.1"/>
    <property type="molecule type" value="Genomic_DNA"/>
</dbReference>
<feature type="signal peptide" evidence="1">
    <location>
        <begin position="1"/>
        <end position="17"/>
    </location>
</feature>
<feature type="chain" id="PRO_5015134749" description="Outer membrane protein beta-barrel domain-containing protein" evidence="1">
    <location>
        <begin position="18"/>
        <end position="165"/>
    </location>
</feature>
<evidence type="ECO:0008006" key="4">
    <source>
        <dbReference type="Google" id="ProtNLM"/>
    </source>
</evidence>
<evidence type="ECO:0000313" key="2">
    <source>
        <dbReference type="EMBL" id="SFB96485.1"/>
    </source>
</evidence>
<gene>
    <name evidence="2" type="ORF">SAMN02745150_01454</name>
</gene>
<evidence type="ECO:0000256" key="1">
    <source>
        <dbReference type="SAM" id="SignalP"/>
    </source>
</evidence>
<keyword evidence="3" id="KW-1185">Reference proteome</keyword>